<dbReference type="EMBL" id="FNNU01000006">
    <property type="protein sequence ID" value="SDX78882.1"/>
    <property type="molecule type" value="Genomic_DNA"/>
</dbReference>
<organism evidence="1 2">
    <name type="scientific">Pseudomonas kuykendallii</name>
    <dbReference type="NCBI Taxonomy" id="1007099"/>
    <lineage>
        <taxon>Bacteria</taxon>
        <taxon>Pseudomonadati</taxon>
        <taxon>Pseudomonadota</taxon>
        <taxon>Gammaproteobacteria</taxon>
        <taxon>Pseudomonadales</taxon>
        <taxon>Pseudomonadaceae</taxon>
        <taxon>Pseudomonas</taxon>
    </lineage>
</organism>
<protein>
    <submittedName>
        <fullName evidence="1">Uncharacterized protein</fullName>
    </submittedName>
</protein>
<keyword evidence="2" id="KW-1185">Reference proteome</keyword>
<sequence length="107" mass="11640">MKGRFAAALSRMHCVGARRLADSVGRYLEPGKPPVEGLQLQVDRNLVRTGPDGLFRSGQVGITWLKRDLPTVALRAGVFEVDGQRLLIEDIDDDDGHVVTAACMVTP</sequence>
<dbReference type="Proteomes" id="UP000243778">
    <property type="component" value="Unassembled WGS sequence"/>
</dbReference>
<gene>
    <name evidence="1" type="ORF">SAMN05216287_3750</name>
</gene>
<dbReference type="STRING" id="1007099.SAMN05216287_3750"/>
<name>A0A1H3EJD6_9PSED</name>
<dbReference type="RefSeq" id="WP_090231165.1">
    <property type="nucleotide sequence ID" value="NZ_FNNU01000006.1"/>
</dbReference>
<reference evidence="2" key="1">
    <citation type="submission" date="2016-10" db="EMBL/GenBank/DDBJ databases">
        <authorList>
            <person name="Varghese N."/>
            <person name="Submissions S."/>
        </authorList>
    </citation>
    <scope>NUCLEOTIDE SEQUENCE [LARGE SCALE GENOMIC DNA]</scope>
    <source>
        <strain evidence="2">NRRL B-59562</strain>
    </source>
</reference>
<accession>A0A1H3EJD6</accession>
<dbReference type="OrthoDB" id="7010369at2"/>
<proteinExistence type="predicted"/>
<evidence type="ECO:0000313" key="1">
    <source>
        <dbReference type="EMBL" id="SDX78882.1"/>
    </source>
</evidence>
<dbReference type="AlphaFoldDB" id="A0A1H3EJD6"/>
<evidence type="ECO:0000313" key="2">
    <source>
        <dbReference type="Proteomes" id="UP000243778"/>
    </source>
</evidence>